<sequence>MQKINQDSFADFITEGKKVVEFSADWCVDCKRVAPDMPELAQKFADQFVFAEIDVDEARTVAEQYGVKGIPTFVVFENGKEIGRLPSRFAKTKDQIEAFLQEHVSTEKI</sequence>
<feature type="domain" description="Thioredoxin" evidence="3">
    <location>
        <begin position="1"/>
        <end position="105"/>
    </location>
</feature>
<proteinExistence type="inferred from homology"/>
<dbReference type="InterPro" id="IPR036249">
    <property type="entry name" value="Thioredoxin-like_sf"/>
</dbReference>
<dbReference type="Gene3D" id="3.40.30.10">
    <property type="entry name" value="Glutaredoxin"/>
    <property type="match status" value="1"/>
</dbReference>
<evidence type="ECO:0000256" key="2">
    <source>
        <dbReference type="PIRNR" id="PIRNR000077"/>
    </source>
</evidence>
<name>A0ABW2RG38_9BACL</name>
<dbReference type="Pfam" id="PF00085">
    <property type="entry name" value="Thioredoxin"/>
    <property type="match status" value="1"/>
</dbReference>
<dbReference type="InterPro" id="IPR013766">
    <property type="entry name" value="Thioredoxin_domain"/>
</dbReference>
<accession>A0ABW2RG38</accession>
<gene>
    <name evidence="4" type="ORF">ACFQNG_01965</name>
</gene>
<dbReference type="PIRSF" id="PIRSF000077">
    <property type="entry name" value="Thioredoxin"/>
    <property type="match status" value="1"/>
</dbReference>
<dbReference type="PANTHER" id="PTHR46115">
    <property type="entry name" value="THIOREDOXIN-LIKE PROTEIN 1"/>
    <property type="match status" value="1"/>
</dbReference>
<dbReference type="EMBL" id="JBHTBW010000006">
    <property type="protein sequence ID" value="MFC7439929.1"/>
    <property type="molecule type" value="Genomic_DNA"/>
</dbReference>
<evidence type="ECO:0000313" key="4">
    <source>
        <dbReference type="EMBL" id="MFC7439929.1"/>
    </source>
</evidence>
<reference evidence="5" key="1">
    <citation type="journal article" date="2019" name="Int. J. Syst. Evol. Microbiol.">
        <title>The Global Catalogue of Microorganisms (GCM) 10K type strain sequencing project: providing services to taxonomists for standard genome sequencing and annotation.</title>
        <authorList>
            <consortium name="The Broad Institute Genomics Platform"/>
            <consortium name="The Broad Institute Genome Sequencing Center for Infectious Disease"/>
            <person name="Wu L."/>
            <person name="Ma J."/>
        </authorList>
    </citation>
    <scope>NUCLEOTIDE SEQUENCE [LARGE SCALE GENOMIC DNA]</scope>
    <source>
        <strain evidence="5">CGMCC 1.12942</strain>
    </source>
</reference>
<organism evidence="4 5">
    <name type="scientific">Laceyella putida</name>
    <dbReference type="NCBI Taxonomy" id="110101"/>
    <lineage>
        <taxon>Bacteria</taxon>
        <taxon>Bacillati</taxon>
        <taxon>Bacillota</taxon>
        <taxon>Bacilli</taxon>
        <taxon>Bacillales</taxon>
        <taxon>Thermoactinomycetaceae</taxon>
        <taxon>Laceyella</taxon>
    </lineage>
</organism>
<dbReference type="InterPro" id="IPR005746">
    <property type="entry name" value="Thioredoxin"/>
</dbReference>
<evidence type="ECO:0000259" key="3">
    <source>
        <dbReference type="PROSITE" id="PS51352"/>
    </source>
</evidence>
<dbReference type="PROSITE" id="PS51352">
    <property type="entry name" value="THIOREDOXIN_2"/>
    <property type="match status" value="1"/>
</dbReference>
<dbReference type="Proteomes" id="UP001596500">
    <property type="component" value="Unassembled WGS sequence"/>
</dbReference>
<dbReference type="SUPFAM" id="SSF52833">
    <property type="entry name" value="Thioredoxin-like"/>
    <property type="match status" value="1"/>
</dbReference>
<keyword evidence="5" id="KW-1185">Reference proteome</keyword>
<dbReference type="PRINTS" id="PR00421">
    <property type="entry name" value="THIOREDOXIN"/>
</dbReference>
<dbReference type="CDD" id="cd02947">
    <property type="entry name" value="TRX_family"/>
    <property type="match status" value="1"/>
</dbReference>
<comment type="similarity">
    <text evidence="2">Belongs to the thioredoxin family.</text>
</comment>
<keyword evidence="1" id="KW-1015">Disulfide bond</keyword>
<protein>
    <recommendedName>
        <fullName evidence="2">Thioredoxin</fullName>
    </recommendedName>
</protein>
<evidence type="ECO:0000313" key="5">
    <source>
        <dbReference type="Proteomes" id="UP001596500"/>
    </source>
</evidence>
<evidence type="ECO:0000256" key="1">
    <source>
        <dbReference type="ARBA" id="ARBA00023157"/>
    </source>
</evidence>
<dbReference type="RefSeq" id="WP_379863130.1">
    <property type="nucleotide sequence ID" value="NZ_JBHTBW010000006.1"/>
</dbReference>
<comment type="caution">
    <text evidence="4">The sequence shown here is derived from an EMBL/GenBank/DDBJ whole genome shotgun (WGS) entry which is preliminary data.</text>
</comment>